<keyword evidence="4 10" id="KW-0547">Nucleotide-binding</keyword>
<evidence type="ECO:0008006" key="16">
    <source>
        <dbReference type="Google" id="ProtNLM"/>
    </source>
</evidence>
<feature type="region of interest" description="Disordered" evidence="11">
    <location>
        <begin position="414"/>
        <end position="590"/>
    </location>
</feature>
<feature type="domain" description="Phorbol-ester/DAG-type" evidence="13">
    <location>
        <begin position="645"/>
        <end position="689"/>
    </location>
</feature>
<name>A0A553P1B6_TIGCA</name>
<dbReference type="GO" id="GO:0004674">
    <property type="term" value="F:protein serine/threonine kinase activity"/>
    <property type="evidence" value="ECO:0007669"/>
    <property type="project" value="UniProtKB-KW"/>
</dbReference>
<dbReference type="AlphaFoldDB" id="A0A553P1B6"/>
<gene>
    <name evidence="14" type="ORF">TCAL_01113</name>
</gene>
<comment type="caution">
    <text evidence="14">The sequence shown here is derived from an EMBL/GenBank/DDBJ whole genome shotgun (WGS) entry which is preliminary data.</text>
</comment>
<evidence type="ECO:0000256" key="10">
    <source>
        <dbReference type="PROSITE-ProRule" id="PRU10141"/>
    </source>
</evidence>
<evidence type="ECO:0000259" key="13">
    <source>
        <dbReference type="PROSITE" id="PS50081"/>
    </source>
</evidence>
<dbReference type="InterPro" id="IPR013761">
    <property type="entry name" value="SAM/pointed_sf"/>
</dbReference>
<dbReference type="Pfam" id="PF00130">
    <property type="entry name" value="C1_1"/>
    <property type="match status" value="1"/>
</dbReference>
<feature type="compositionally biased region" description="Low complexity" evidence="11">
    <location>
        <begin position="426"/>
        <end position="437"/>
    </location>
</feature>
<evidence type="ECO:0000256" key="1">
    <source>
        <dbReference type="ARBA" id="ARBA00022527"/>
    </source>
</evidence>
<proteinExistence type="predicted"/>
<dbReference type="FunFam" id="1.10.510.10:FF:000107">
    <property type="entry name" value="kinase suppressor of Ras 1"/>
    <property type="match status" value="1"/>
</dbReference>
<dbReference type="SUPFAM" id="SSF56112">
    <property type="entry name" value="Protein kinase-like (PK-like)"/>
    <property type="match status" value="1"/>
</dbReference>
<dbReference type="InterPro" id="IPR046349">
    <property type="entry name" value="C1-like_sf"/>
</dbReference>
<feature type="compositionally biased region" description="Polar residues" evidence="11">
    <location>
        <begin position="854"/>
        <end position="868"/>
    </location>
</feature>
<dbReference type="PROSITE" id="PS00479">
    <property type="entry name" value="ZF_DAG_PE_1"/>
    <property type="match status" value="1"/>
</dbReference>
<keyword evidence="1" id="KW-0723">Serine/threonine-protein kinase</keyword>
<keyword evidence="5" id="KW-0418">Kinase</keyword>
<feature type="compositionally biased region" description="Low complexity" evidence="11">
    <location>
        <begin position="829"/>
        <end position="848"/>
    </location>
</feature>
<evidence type="ECO:0000256" key="2">
    <source>
        <dbReference type="ARBA" id="ARBA00022679"/>
    </source>
</evidence>
<dbReference type="Gene3D" id="1.10.150.50">
    <property type="entry name" value="Transcription Factor, Ets-1"/>
    <property type="match status" value="1"/>
</dbReference>
<keyword evidence="15" id="KW-1185">Reference proteome</keyword>
<evidence type="ECO:0000313" key="15">
    <source>
        <dbReference type="Proteomes" id="UP000318571"/>
    </source>
</evidence>
<keyword evidence="2" id="KW-0808">Transferase</keyword>
<evidence type="ECO:0000256" key="6">
    <source>
        <dbReference type="ARBA" id="ARBA00022833"/>
    </source>
</evidence>
<feature type="compositionally biased region" description="Polar residues" evidence="11">
    <location>
        <begin position="770"/>
        <end position="781"/>
    </location>
</feature>
<dbReference type="CDD" id="cd20812">
    <property type="entry name" value="C1_KSR"/>
    <property type="match status" value="1"/>
</dbReference>
<evidence type="ECO:0000259" key="12">
    <source>
        <dbReference type="PROSITE" id="PS50011"/>
    </source>
</evidence>
<reference evidence="14 15" key="1">
    <citation type="journal article" date="2018" name="Nat. Ecol. Evol.">
        <title>Genomic signatures of mitonuclear coevolution across populations of Tigriopus californicus.</title>
        <authorList>
            <person name="Barreto F.S."/>
            <person name="Watson E.T."/>
            <person name="Lima T.G."/>
            <person name="Willett C.S."/>
            <person name="Edmands S."/>
            <person name="Li W."/>
            <person name="Burton R.S."/>
        </authorList>
    </citation>
    <scope>NUCLEOTIDE SEQUENCE [LARGE SCALE GENOMIC DNA]</scope>
    <source>
        <strain evidence="14 15">San Diego</strain>
    </source>
</reference>
<dbReference type="InterPro" id="IPR046861">
    <property type="entry name" value="SAM_KSR1_N"/>
</dbReference>
<evidence type="ECO:0000313" key="14">
    <source>
        <dbReference type="EMBL" id="TRY71477.1"/>
    </source>
</evidence>
<dbReference type="PANTHER" id="PTHR44329">
    <property type="entry name" value="SERINE/THREONINE-PROTEIN KINASE TNNI3K-RELATED"/>
    <property type="match status" value="1"/>
</dbReference>
<dbReference type="InterPro" id="IPR046933">
    <property type="entry name" value="SAM_KSR1_N_sf"/>
</dbReference>
<dbReference type="InterPro" id="IPR000719">
    <property type="entry name" value="Prot_kinase_dom"/>
</dbReference>
<dbReference type="CDD" id="cd14063">
    <property type="entry name" value="PK_KSR"/>
    <property type="match status" value="1"/>
</dbReference>
<keyword evidence="6" id="KW-0862">Zinc</keyword>
<dbReference type="PANTHER" id="PTHR44329:SF253">
    <property type="entry name" value="KINASE SUPPRESSOR OF RAS 2"/>
    <property type="match status" value="1"/>
</dbReference>
<dbReference type="Pfam" id="PF07714">
    <property type="entry name" value="PK_Tyr_Ser-Thr"/>
    <property type="match status" value="1"/>
</dbReference>
<dbReference type="InterPro" id="IPR051681">
    <property type="entry name" value="Ser/Thr_Kinases-Pseudokinases"/>
</dbReference>
<dbReference type="InterPro" id="IPR025561">
    <property type="entry name" value="KSR_SAM-like_dom"/>
</dbReference>
<dbReference type="GO" id="GO:0005524">
    <property type="term" value="F:ATP binding"/>
    <property type="evidence" value="ECO:0007669"/>
    <property type="project" value="UniProtKB-UniRule"/>
</dbReference>
<feature type="binding site" evidence="10">
    <location>
        <position position="913"/>
    </location>
    <ligand>
        <name>ATP</name>
        <dbReference type="ChEBI" id="CHEBI:30616"/>
    </ligand>
</feature>
<dbReference type="FunFam" id="3.30.200.20:FF:000034">
    <property type="entry name" value="Kinase suppressor of Ras 1"/>
    <property type="match status" value="1"/>
</dbReference>
<dbReference type="SMART" id="SM00109">
    <property type="entry name" value="C1"/>
    <property type="match status" value="1"/>
</dbReference>
<keyword evidence="3" id="KW-0479">Metal-binding</keyword>
<evidence type="ECO:0000256" key="11">
    <source>
        <dbReference type="SAM" id="MobiDB-lite"/>
    </source>
</evidence>
<feature type="compositionally biased region" description="Low complexity" evidence="11">
    <location>
        <begin position="745"/>
        <end position="769"/>
    </location>
</feature>
<dbReference type="InterPro" id="IPR002219">
    <property type="entry name" value="PKC_DAG/PE"/>
</dbReference>
<protein>
    <recommendedName>
        <fullName evidence="16">Protein kinase domain-containing protein</fullName>
    </recommendedName>
</protein>
<evidence type="ECO:0000256" key="7">
    <source>
        <dbReference type="ARBA" id="ARBA00022840"/>
    </source>
</evidence>
<dbReference type="STRING" id="6832.A0A553P1B6"/>
<feature type="domain" description="Protein kinase" evidence="12">
    <location>
        <begin position="887"/>
        <end position="1176"/>
    </location>
</feature>
<comment type="catalytic activity">
    <reaction evidence="9">
        <text>L-seryl-[protein] + ATP = O-phospho-L-seryl-[protein] + ADP + H(+)</text>
        <dbReference type="Rhea" id="RHEA:17989"/>
        <dbReference type="Rhea" id="RHEA-COMP:9863"/>
        <dbReference type="Rhea" id="RHEA-COMP:11604"/>
        <dbReference type="ChEBI" id="CHEBI:15378"/>
        <dbReference type="ChEBI" id="CHEBI:29999"/>
        <dbReference type="ChEBI" id="CHEBI:30616"/>
        <dbReference type="ChEBI" id="CHEBI:83421"/>
        <dbReference type="ChEBI" id="CHEBI:456216"/>
        <dbReference type="EC" id="2.7.11.1"/>
    </reaction>
</comment>
<dbReference type="PROSITE" id="PS00108">
    <property type="entry name" value="PROTEIN_KINASE_ST"/>
    <property type="match status" value="1"/>
</dbReference>
<sequence>MCQPHGLSRSPSSALLVRPVRHLGREKAVPGGNGLRGHYDGCAYLACLVSSDSGEKGRRRDGDRRVLPWRRVAFFYGLGGLEGQKADLVSSSLSSSSSATRSPRSSWLESAVFLAPESLPSVKIAITCNPEAWTNSRIFVLEDGPYDATGPIRLYQPWDQYIIGPRFHSGKLEPVVGVRMNHLGSGSSRGSMVNHVGLSESLQYCENVQHMIEINADHLERLRASPASVGHLYSAGSEITKQEIRTLEGKLVKLFSQQLAVRASLSSQDQEACPTLKKFPFLSKWLSVVGITKDSQSAISSRWNSLEQLKEQTESELNRQLLASASKLSVTQRNEDLRRLSRALQNLRKYTDHLTLHGLARAGGLVGGDVVKLDLHWDSWTSASSSSPRLSSECSSPKSDVFVPNNNTASVVNTGHVVNYPPRGDSASSSMSSSNSSLPPPSPGLTLSPPVMPWPERKATPPTTPPWSAVALFNNKAQNQKFPTTPPPNKKHSITSSSSRSDYPLTKSKSHECELGNRIINTNNSSSANSGSEVTMSMHHKPSVLPTTPRPATIDENGENRLHSTIPSSSSAFTSASISSSTSSTSSRRKHLTTESAFYIEDPVDTGPSPVASPHPFDPSFDHSNALLSIPRSPRTPRSMGHAIKHIFKKTLKPGKCALCSEYMFNGLKCKECKFKCHRDCEPRVPPSCSLPDDLADFYFRSITKDGSPILPPRIHNPSSSTIHSDHPMRMGAGSQAIIHPYPESSSNTSSCNSSTPSSPAVVVTSQPSGSHSATIYQSRCGNKFTFPDPPHGLRPQDPLSYHLGQPPPKVTSPNSIIDSVKSCDSDKTLSVSSLTGTSGSSGSAGTAYRLDSQDSTASVDDGSSTWNAGRQTSISIREWDIPYEELVILERIGTGRFSTVHQGSWHGDVAIKILDMENMEDEATLEAFRLDVSTFRKTRHENLILFMGACMNPPKLAIVTSLCKGNTLYTHLHLRKDKFPLNKVIIVAQQIAQGMGYLHHRGIVHKDLKTKNIFLEKGHAIISDFGLVNVARRLCARHTAGNRSTPRESMSIPQGWLCYLAPEIMRALRVHPTEGEDLPFTKASDVFGFGTVWYEMLTGEWPWKNQPPETIIWQVGKGMKPSLANLQYSRDVKDILLMCWTYRPDDRPDFTQLSNTLEKIPKKRALARSPSHPVQLSRSAESMF</sequence>
<dbReference type="Gene3D" id="1.10.510.10">
    <property type="entry name" value="Transferase(Phosphotransferase) domain 1"/>
    <property type="match status" value="1"/>
</dbReference>
<dbReference type="Pfam" id="PF13543">
    <property type="entry name" value="SAM_KSR1"/>
    <property type="match status" value="1"/>
</dbReference>
<dbReference type="Pfam" id="PF20406">
    <property type="entry name" value="SAM_KSR1_N"/>
    <property type="match status" value="1"/>
</dbReference>
<feature type="compositionally biased region" description="Low complexity" evidence="11">
    <location>
        <begin position="564"/>
        <end position="586"/>
    </location>
</feature>
<dbReference type="InterPro" id="IPR008271">
    <property type="entry name" value="Ser/Thr_kinase_AS"/>
</dbReference>
<evidence type="ECO:0000256" key="5">
    <source>
        <dbReference type="ARBA" id="ARBA00022777"/>
    </source>
</evidence>
<dbReference type="GO" id="GO:0046872">
    <property type="term" value="F:metal ion binding"/>
    <property type="evidence" value="ECO:0007669"/>
    <property type="project" value="UniProtKB-KW"/>
</dbReference>
<evidence type="ECO:0000256" key="9">
    <source>
        <dbReference type="ARBA" id="ARBA00048679"/>
    </source>
</evidence>
<dbReference type="OMA" id="TWRGPIS"/>
<dbReference type="PROSITE" id="PS50011">
    <property type="entry name" value="PROTEIN_KINASE_DOM"/>
    <property type="match status" value="1"/>
</dbReference>
<comment type="catalytic activity">
    <reaction evidence="8">
        <text>L-threonyl-[protein] + ATP = O-phospho-L-threonyl-[protein] + ADP + H(+)</text>
        <dbReference type="Rhea" id="RHEA:46608"/>
        <dbReference type="Rhea" id="RHEA-COMP:11060"/>
        <dbReference type="Rhea" id="RHEA-COMP:11605"/>
        <dbReference type="ChEBI" id="CHEBI:15378"/>
        <dbReference type="ChEBI" id="CHEBI:30013"/>
        <dbReference type="ChEBI" id="CHEBI:30616"/>
        <dbReference type="ChEBI" id="CHEBI:61977"/>
        <dbReference type="ChEBI" id="CHEBI:456216"/>
        <dbReference type="EC" id="2.7.11.1"/>
    </reaction>
</comment>
<dbReference type="Gene3D" id="6.10.140.1120">
    <property type="match status" value="1"/>
</dbReference>
<evidence type="ECO:0000256" key="8">
    <source>
        <dbReference type="ARBA" id="ARBA00047899"/>
    </source>
</evidence>
<dbReference type="InterPro" id="IPR017441">
    <property type="entry name" value="Protein_kinase_ATP_BS"/>
</dbReference>
<dbReference type="Gene3D" id="3.30.200.20">
    <property type="entry name" value="Phosphorylase Kinase, domain 1"/>
    <property type="match status" value="1"/>
</dbReference>
<accession>A0A553P1B6</accession>
<organism evidence="14 15">
    <name type="scientific">Tigriopus californicus</name>
    <name type="common">Marine copepod</name>
    <dbReference type="NCBI Taxonomy" id="6832"/>
    <lineage>
        <taxon>Eukaryota</taxon>
        <taxon>Metazoa</taxon>
        <taxon>Ecdysozoa</taxon>
        <taxon>Arthropoda</taxon>
        <taxon>Crustacea</taxon>
        <taxon>Multicrustacea</taxon>
        <taxon>Hexanauplia</taxon>
        <taxon>Copepoda</taxon>
        <taxon>Harpacticoida</taxon>
        <taxon>Harpacticidae</taxon>
        <taxon>Tigriopus</taxon>
    </lineage>
</organism>
<feature type="compositionally biased region" description="Low complexity" evidence="11">
    <location>
        <begin position="516"/>
        <end position="532"/>
    </location>
</feature>
<dbReference type="SMART" id="SM00220">
    <property type="entry name" value="S_TKc"/>
    <property type="match status" value="1"/>
</dbReference>
<dbReference type="PROSITE" id="PS00107">
    <property type="entry name" value="PROTEIN_KINASE_ATP"/>
    <property type="match status" value="1"/>
</dbReference>
<dbReference type="Gene3D" id="3.30.60.20">
    <property type="match status" value="1"/>
</dbReference>
<dbReference type="Proteomes" id="UP000318571">
    <property type="component" value="Chromosome 7"/>
</dbReference>
<dbReference type="SUPFAM" id="SSF57889">
    <property type="entry name" value="Cysteine-rich domain"/>
    <property type="match status" value="1"/>
</dbReference>
<dbReference type="InterPro" id="IPR001245">
    <property type="entry name" value="Ser-Thr/Tyr_kinase_cat_dom"/>
</dbReference>
<dbReference type="EMBL" id="VCGU01000008">
    <property type="protein sequence ID" value="TRY71477.1"/>
    <property type="molecule type" value="Genomic_DNA"/>
</dbReference>
<evidence type="ECO:0000256" key="4">
    <source>
        <dbReference type="ARBA" id="ARBA00022741"/>
    </source>
</evidence>
<dbReference type="GO" id="GO:0006950">
    <property type="term" value="P:response to stress"/>
    <property type="evidence" value="ECO:0007669"/>
    <property type="project" value="UniProtKB-ARBA"/>
</dbReference>
<evidence type="ECO:0000256" key="3">
    <source>
        <dbReference type="ARBA" id="ARBA00022723"/>
    </source>
</evidence>
<dbReference type="InterPro" id="IPR011009">
    <property type="entry name" value="Kinase-like_dom_sf"/>
</dbReference>
<dbReference type="PROSITE" id="PS50081">
    <property type="entry name" value="ZF_DAG_PE_2"/>
    <property type="match status" value="1"/>
</dbReference>
<feature type="region of interest" description="Disordered" evidence="11">
    <location>
        <begin position="709"/>
        <end position="868"/>
    </location>
</feature>
<keyword evidence="7 10" id="KW-0067">ATP-binding</keyword>